<dbReference type="OrthoDB" id="10685095at2759"/>
<comment type="caution">
    <text evidence="1">The sequence shown here is derived from an EMBL/GenBank/DDBJ whole genome shotgun (WGS) entry which is preliminary data.</text>
</comment>
<evidence type="ECO:0000313" key="2">
    <source>
        <dbReference type="Proteomes" id="UP000324748"/>
    </source>
</evidence>
<sequence length="564" mass="65912">MLFSSSYLQIVALLTKCSFQTIQCMELCHGMDREAPRVIADTSEPIKSKKITSQFTGNQAENTVGSRFTIINDLGLSPRLKKDGITREYIANTPQLMEPHTGLARNKVKDPNSETGKKVLNNLMWMEFKLLRRNLVFLFNYPKILTKAYDLASIHEYLELYFKFKFSGFDIKSIFISNGKTMKNFPKDISILVDKLNLILKETTLLKPSDLTQEAIHLQRCVLQTADFMYRHELISTTEFLDLFQSGDIIEHSVQIMFNTYLMARSQTLARIEFGLINGKNLLNSYFSSPFRNMVEVFQPGRKRYFSYLSLEKVFQVQIEHFGPQLIYNDKLNWKRLQELFFKGNQLFDLMEKYNLKLIEMGEIGIKNHAETERSNTDFKEFVEIKKYLQILMQIFESLKEDPSSTRPSIIEVRLAFQVFDFLQENYPNCSMKIFSNEGFKKKFLQMSSSTKFIGELVNLGIYLTKDFWRTDLKNLNYISFGNSEDSIKNLNTYDLIIKHIDMMKSNHYSKNNFDPKDRYCQVHEIEESIRCLKSCASHSGYLNNDINQIINEDIGLTRPRKLQ</sequence>
<evidence type="ECO:0000313" key="1">
    <source>
        <dbReference type="EMBL" id="KAA1110309.1"/>
    </source>
</evidence>
<reference evidence="1 2" key="1">
    <citation type="submission" date="2019-05" db="EMBL/GenBank/DDBJ databases">
        <title>Emergence of the Ug99 lineage of the wheat stem rust pathogen through somatic hybridization.</title>
        <authorList>
            <person name="Li F."/>
            <person name="Upadhyaya N.M."/>
            <person name="Sperschneider J."/>
            <person name="Matny O."/>
            <person name="Nguyen-Phuc H."/>
            <person name="Mago R."/>
            <person name="Raley C."/>
            <person name="Miller M.E."/>
            <person name="Silverstein K.A.T."/>
            <person name="Henningsen E."/>
            <person name="Hirsch C.D."/>
            <person name="Visser B."/>
            <person name="Pretorius Z.A."/>
            <person name="Steffenson B.J."/>
            <person name="Schwessinger B."/>
            <person name="Dodds P.N."/>
            <person name="Figueroa M."/>
        </authorList>
    </citation>
    <scope>NUCLEOTIDE SEQUENCE [LARGE SCALE GENOMIC DNA]</scope>
    <source>
        <strain evidence="1">21-0</strain>
    </source>
</reference>
<gene>
    <name evidence="1" type="ORF">PGT21_017597</name>
</gene>
<organism evidence="1 2">
    <name type="scientific">Puccinia graminis f. sp. tritici</name>
    <dbReference type="NCBI Taxonomy" id="56615"/>
    <lineage>
        <taxon>Eukaryota</taxon>
        <taxon>Fungi</taxon>
        <taxon>Dikarya</taxon>
        <taxon>Basidiomycota</taxon>
        <taxon>Pucciniomycotina</taxon>
        <taxon>Pucciniomycetes</taxon>
        <taxon>Pucciniales</taxon>
        <taxon>Pucciniaceae</taxon>
        <taxon>Puccinia</taxon>
    </lineage>
</organism>
<dbReference type="Proteomes" id="UP000324748">
    <property type="component" value="Unassembled WGS sequence"/>
</dbReference>
<name>A0A5B0QB11_PUCGR</name>
<dbReference type="EMBL" id="VSWC01000027">
    <property type="protein sequence ID" value="KAA1110309.1"/>
    <property type="molecule type" value="Genomic_DNA"/>
</dbReference>
<dbReference type="AlphaFoldDB" id="A0A5B0QB11"/>
<keyword evidence="2" id="KW-1185">Reference proteome</keyword>
<protein>
    <submittedName>
        <fullName evidence="1">Uncharacterized protein</fullName>
    </submittedName>
</protein>
<accession>A0A5B0QB11</accession>
<proteinExistence type="predicted"/>